<dbReference type="NCBIfam" id="TIGR00120">
    <property type="entry name" value="ArgJ"/>
    <property type="match status" value="1"/>
</dbReference>
<dbReference type="InterPro" id="IPR002813">
    <property type="entry name" value="Arg_biosynth_ArgJ"/>
</dbReference>
<keyword evidence="3 8" id="KW-0055">Arginine biosynthesis</keyword>
<feature type="chain" id="PRO_5031652433" description="Arginine biosynthesis bifunctional protein ArgJ beta chain" evidence="8">
    <location>
        <begin position="196"/>
        <end position="406"/>
    </location>
</feature>
<keyword evidence="8" id="KW-0511">Multifunctional enzyme</keyword>
<dbReference type="SUPFAM" id="SSF56266">
    <property type="entry name" value="DmpA/ArgJ-like"/>
    <property type="match status" value="1"/>
</dbReference>
<comment type="similarity">
    <text evidence="1 8">Belongs to the ArgJ family.</text>
</comment>
<feature type="site" description="Cleavage; by autolysis" evidence="8">
    <location>
        <begin position="195"/>
        <end position="196"/>
    </location>
</feature>
<dbReference type="GO" id="GO:0006526">
    <property type="term" value="P:L-arginine biosynthetic process"/>
    <property type="evidence" value="ECO:0007669"/>
    <property type="project" value="UniProtKB-UniRule"/>
</dbReference>
<reference evidence="9 10" key="1">
    <citation type="submission" date="2020-07" db="EMBL/GenBank/DDBJ databases">
        <authorList>
            <person name="Feng X."/>
        </authorList>
    </citation>
    <scope>NUCLEOTIDE SEQUENCE [LARGE SCALE GENOMIC DNA]</scope>
    <source>
        <strain evidence="9 10">JCM14086</strain>
    </source>
</reference>
<evidence type="ECO:0000256" key="5">
    <source>
        <dbReference type="ARBA" id="ARBA00022679"/>
    </source>
</evidence>
<dbReference type="Proteomes" id="UP000525652">
    <property type="component" value="Unassembled WGS sequence"/>
</dbReference>
<keyword evidence="7 8" id="KW-0012">Acyltransferase</keyword>
<feature type="chain" id="PRO_5031652432" description="Arginine biosynthesis bifunctional protein ArgJ alpha chain" evidence="8">
    <location>
        <begin position="1"/>
        <end position="195"/>
    </location>
</feature>
<dbReference type="FunFam" id="3.60.70.12:FF:000001">
    <property type="entry name" value="Arginine biosynthesis bifunctional protein ArgJ, chloroplastic"/>
    <property type="match status" value="1"/>
</dbReference>
<evidence type="ECO:0000256" key="4">
    <source>
        <dbReference type="ARBA" id="ARBA00022605"/>
    </source>
</evidence>
<comment type="pathway">
    <text evidence="8">Amino-acid biosynthesis; L-arginine biosynthesis; L-ornithine and N-acetyl-L-glutamate from L-glutamate and N(2)-acetyl-L-ornithine (cyclic): step 1/1.</text>
</comment>
<feature type="binding site" evidence="8">
    <location>
        <position position="196"/>
    </location>
    <ligand>
        <name>substrate</name>
    </ligand>
</feature>
<dbReference type="GO" id="GO:0006592">
    <property type="term" value="P:ornithine biosynthetic process"/>
    <property type="evidence" value="ECO:0007669"/>
    <property type="project" value="TreeGrafter"/>
</dbReference>
<comment type="caution">
    <text evidence="8">Lacks conserved residue(s) required for the propagation of feature annotation.</text>
</comment>
<feature type="site" description="Involved in the stabilization of negative charge on the oxyanion by the formation of the oxyanion hole" evidence="8">
    <location>
        <position position="121"/>
    </location>
</feature>
<dbReference type="CDD" id="cd02152">
    <property type="entry name" value="OAT"/>
    <property type="match status" value="1"/>
</dbReference>
<dbReference type="GO" id="GO:0004042">
    <property type="term" value="F:L-glutamate N-acetyltransferase activity"/>
    <property type="evidence" value="ECO:0007669"/>
    <property type="project" value="UniProtKB-UniRule"/>
</dbReference>
<comment type="pathway">
    <text evidence="8">Amino-acid biosynthesis; L-arginine biosynthesis; N(2)-acetyl-L-ornithine from L-glutamate: step 1/4.</text>
</comment>
<organism evidence="9 10">
    <name type="scientific">Puniceicoccus vermicola</name>
    <dbReference type="NCBI Taxonomy" id="388746"/>
    <lineage>
        <taxon>Bacteria</taxon>
        <taxon>Pseudomonadati</taxon>
        <taxon>Verrucomicrobiota</taxon>
        <taxon>Opitutia</taxon>
        <taxon>Puniceicoccales</taxon>
        <taxon>Puniceicoccaceae</taxon>
        <taxon>Puniceicoccus</taxon>
    </lineage>
</organism>
<dbReference type="PANTHER" id="PTHR23100">
    <property type="entry name" value="ARGININE BIOSYNTHESIS BIFUNCTIONAL PROTEIN ARGJ"/>
    <property type="match status" value="1"/>
</dbReference>
<feature type="binding site" evidence="8">
    <location>
        <position position="403"/>
    </location>
    <ligand>
        <name>substrate</name>
    </ligand>
</feature>
<feature type="binding site" evidence="8">
    <location>
        <position position="159"/>
    </location>
    <ligand>
        <name>substrate</name>
    </ligand>
</feature>
<gene>
    <name evidence="8 9" type="primary">argJ</name>
    <name evidence="9" type="ORF">H5P30_08670</name>
</gene>
<keyword evidence="5 8" id="KW-0808">Transferase</keyword>
<protein>
    <recommendedName>
        <fullName evidence="8">Arginine biosynthesis bifunctional protein ArgJ</fullName>
    </recommendedName>
    <domain>
        <recommendedName>
            <fullName evidence="8">Glutamate N-acetyltransferase</fullName>
            <ecNumber evidence="8">2.3.1.35</ecNumber>
        </recommendedName>
        <alternativeName>
            <fullName evidence="8">Ornithine acetyltransferase</fullName>
            <shortName evidence="8">OATase</shortName>
        </alternativeName>
        <alternativeName>
            <fullName evidence="8">Ornithine transacetylase</fullName>
        </alternativeName>
    </domain>
    <domain>
        <recommendedName>
            <fullName evidence="8">Amino-acid acetyltransferase</fullName>
            <ecNumber evidence="8">2.3.1.1</ecNumber>
        </recommendedName>
        <alternativeName>
            <fullName evidence="8">N-acetylglutamate synthase</fullName>
            <shortName evidence="8">AGSase</shortName>
        </alternativeName>
    </domain>
    <component>
        <recommendedName>
            <fullName evidence="8">Arginine biosynthesis bifunctional protein ArgJ alpha chain</fullName>
        </recommendedName>
    </component>
    <component>
        <recommendedName>
            <fullName evidence="8">Arginine biosynthesis bifunctional protein ArgJ beta chain</fullName>
        </recommendedName>
    </component>
</protein>
<dbReference type="EC" id="2.3.1.1" evidence="8"/>
<feature type="binding site" evidence="8">
    <location>
        <position position="185"/>
    </location>
    <ligand>
        <name>substrate</name>
    </ligand>
</feature>
<dbReference type="NCBIfam" id="NF003802">
    <property type="entry name" value="PRK05388.1"/>
    <property type="match status" value="1"/>
</dbReference>
<dbReference type="HAMAP" id="MF_01106">
    <property type="entry name" value="ArgJ"/>
    <property type="match status" value="1"/>
</dbReference>
<dbReference type="GO" id="GO:0004358">
    <property type="term" value="F:L-glutamate N-acetyltransferase activity, acting on acetyl-L-ornithine as donor"/>
    <property type="evidence" value="ECO:0007669"/>
    <property type="project" value="UniProtKB-UniRule"/>
</dbReference>
<dbReference type="InterPro" id="IPR042195">
    <property type="entry name" value="ArgJ_beta_C"/>
</dbReference>
<dbReference type="EC" id="2.3.1.35" evidence="8"/>
<evidence type="ECO:0000313" key="9">
    <source>
        <dbReference type="EMBL" id="MBC2601850.1"/>
    </source>
</evidence>
<comment type="subunit">
    <text evidence="2 8">Heterotetramer of two alpha and two beta chains.</text>
</comment>
<dbReference type="AlphaFoldDB" id="A0A7X1E3S6"/>
<comment type="function">
    <text evidence="8">Catalyzes two activities which are involved in the cyclic version of arginine biosynthesis: the synthesis of N-acetylglutamate from glutamate and acetyl-CoA as the acetyl donor, and of ornithine by transacetylation between N(2)-acetylornithine and glutamate.</text>
</comment>
<evidence type="ECO:0000256" key="1">
    <source>
        <dbReference type="ARBA" id="ARBA00006774"/>
    </source>
</evidence>
<keyword evidence="6 8" id="KW-0068">Autocatalytic cleavage</keyword>
<evidence type="ECO:0000313" key="10">
    <source>
        <dbReference type="Proteomes" id="UP000525652"/>
    </source>
</evidence>
<name>A0A7X1E3S6_9BACT</name>
<evidence type="ECO:0000256" key="8">
    <source>
        <dbReference type="HAMAP-Rule" id="MF_01106"/>
    </source>
</evidence>
<feature type="site" description="Involved in the stabilization of negative charge on the oxyanion by the formation of the oxyanion hole" evidence="8">
    <location>
        <position position="120"/>
    </location>
</feature>
<keyword evidence="8" id="KW-0963">Cytoplasm</keyword>
<accession>A0A7X1E3S6</accession>
<dbReference type="Gene3D" id="3.60.70.12">
    <property type="entry name" value="L-amino peptidase D-ALA esterase/amidase"/>
    <property type="match status" value="1"/>
</dbReference>
<dbReference type="Pfam" id="PF01960">
    <property type="entry name" value="ArgJ"/>
    <property type="match status" value="1"/>
</dbReference>
<dbReference type="Gene3D" id="3.10.20.340">
    <property type="entry name" value="ArgJ beta chain, C-terminal domain"/>
    <property type="match status" value="1"/>
</dbReference>
<comment type="subcellular location">
    <subcellularLocation>
        <location evidence="8">Cytoplasm</location>
    </subcellularLocation>
</comment>
<feature type="binding site" evidence="8">
    <location>
        <position position="281"/>
    </location>
    <ligand>
        <name>substrate</name>
    </ligand>
</feature>
<dbReference type="GO" id="GO:0005737">
    <property type="term" value="C:cytoplasm"/>
    <property type="evidence" value="ECO:0007669"/>
    <property type="project" value="UniProtKB-SubCell"/>
</dbReference>
<dbReference type="RefSeq" id="WP_185692553.1">
    <property type="nucleotide sequence ID" value="NZ_JACHVA010000076.1"/>
</dbReference>
<comment type="catalytic activity">
    <reaction evidence="8">
        <text>N(2)-acetyl-L-ornithine + L-glutamate = N-acetyl-L-glutamate + L-ornithine</text>
        <dbReference type="Rhea" id="RHEA:15349"/>
        <dbReference type="ChEBI" id="CHEBI:29985"/>
        <dbReference type="ChEBI" id="CHEBI:44337"/>
        <dbReference type="ChEBI" id="CHEBI:46911"/>
        <dbReference type="ChEBI" id="CHEBI:57805"/>
        <dbReference type="EC" id="2.3.1.35"/>
    </reaction>
</comment>
<comment type="catalytic activity">
    <reaction evidence="8">
        <text>L-glutamate + acetyl-CoA = N-acetyl-L-glutamate + CoA + H(+)</text>
        <dbReference type="Rhea" id="RHEA:24292"/>
        <dbReference type="ChEBI" id="CHEBI:15378"/>
        <dbReference type="ChEBI" id="CHEBI:29985"/>
        <dbReference type="ChEBI" id="CHEBI:44337"/>
        <dbReference type="ChEBI" id="CHEBI:57287"/>
        <dbReference type="ChEBI" id="CHEBI:57288"/>
        <dbReference type="EC" id="2.3.1.1"/>
    </reaction>
</comment>
<sequence length="406" mass="43198">MKLTIKEQSPGITDVPGFSASGVSSDIRGTGADRLDLGIILSEAVCTGAGVFTQNDVSAAPVHFCKSLLSPTQAFHGIVVNSGNANACTGEQGKQDCAAMADCTREALSLPAKSVFVASTGRIGRSLPMPKIEKGIREAAKRVTRDSAGGHDFAKAILTSDTRPKTVTVRIESEGKRYTVAGVAKGAGMIEPNMATMLAFIATDIKVPQATLQATLTRAVHGSFNRISVDGDMSTNDTVLLLANGSSGDSIHDDANLLDAFHKAVGEVCSRLARMIVADGERISHVVDLHIKGAKNEEDAEKVARAIGNSLLVKTSWFGNDPNWGRIVDAAGYARIGLDYDQLNLHYGDIPVLVKGTPVEENLPQWKAEVSNREFSITLDLGMGKKDYHLLTADLTEGYVNFNKSE</sequence>
<keyword evidence="4 8" id="KW-0028">Amino-acid biosynthesis</keyword>
<keyword evidence="10" id="KW-1185">Reference proteome</keyword>
<comment type="caution">
    <text evidence="9">The sequence shown here is derived from an EMBL/GenBank/DDBJ whole genome shotgun (WGS) entry which is preliminary data.</text>
</comment>
<proteinExistence type="inferred from homology"/>
<dbReference type="UniPathway" id="UPA00068">
    <property type="reaction ID" value="UER00106"/>
</dbReference>
<evidence type="ECO:0000256" key="2">
    <source>
        <dbReference type="ARBA" id="ARBA00011475"/>
    </source>
</evidence>
<evidence type="ECO:0000256" key="6">
    <source>
        <dbReference type="ARBA" id="ARBA00022813"/>
    </source>
</evidence>
<dbReference type="InterPro" id="IPR016117">
    <property type="entry name" value="ArgJ-like_dom_sf"/>
</dbReference>
<dbReference type="EMBL" id="JACHVA010000076">
    <property type="protein sequence ID" value="MBC2601850.1"/>
    <property type="molecule type" value="Genomic_DNA"/>
</dbReference>
<evidence type="ECO:0000256" key="7">
    <source>
        <dbReference type="ARBA" id="ARBA00023315"/>
    </source>
</evidence>
<feature type="active site" description="Nucleophile" evidence="8">
    <location>
        <position position="196"/>
    </location>
</feature>
<dbReference type="PANTHER" id="PTHR23100:SF0">
    <property type="entry name" value="ARGININE BIOSYNTHESIS BIFUNCTIONAL PROTEIN ARGJ, MITOCHONDRIAL"/>
    <property type="match status" value="1"/>
</dbReference>
<evidence type="ECO:0000256" key="3">
    <source>
        <dbReference type="ARBA" id="ARBA00022571"/>
    </source>
</evidence>